<name>A0A6J4MPA8_9CYAN</name>
<gene>
    <name evidence="1" type="ORF">AVDCRST_MAG94-3665</name>
</gene>
<protein>
    <recommendedName>
        <fullName evidence="2">DUF2993 domain-containing protein</fullName>
    </recommendedName>
</protein>
<evidence type="ECO:0000313" key="1">
    <source>
        <dbReference type="EMBL" id="CAA9365290.1"/>
    </source>
</evidence>
<sequence>MEFLTIFLSSLITLISPAGVVVDRVAQTTVRKQFESVEQLEVRVDNAPSYQLVQGKADRIRIAGRGLFPAQDIRLEAFELETDPIQLNAARLRRGQPQLEKPLRAGVRLVLKQEDMNRALQSPIVLDQLKALGVNVLGQQTRQRAQRYTLLNPRIEFLANQRLRLQAELQEANDPDTLTIVVESGIAIIAGRQLQLLSPVVTLDNEAVPESILQSIAKGISEQSDLRQFEKTGLTARILQLNLTENQINLAAFVQVAPDKPL</sequence>
<dbReference type="AlphaFoldDB" id="A0A6J4MPA8"/>
<accession>A0A6J4MPA8</accession>
<evidence type="ECO:0008006" key="2">
    <source>
        <dbReference type="Google" id="ProtNLM"/>
    </source>
</evidence>
<organism evidence="1">
    <name type="scientific">uncultured Leptolyngbya sp</name>
    <dbReference type="NCBI Taxonomy" id="332963"/>
    <lineage>
        <taxon>Bacteria</taxon>
        <taxon>Bacillati</taxon>
        <taxon>Cyanobacteriota</taxon>
        <taxon>Cyanophyceae</taxon>
        <taxon>Leptolyngbyales</taxon>
        <taxon>Leptolyngbyaceae</taxon>
        <taxon>Leptolyngbya group</taxon>
        <taxon>Leptolyngbya</taxon>
        <taxon>environmental samples</taxon>
    </lineage>
</organism>
<dbReference type="EMBL" id="CADCTY010001273">
    <property type="protein sequence ID" value="CAA9365290.1"/>
    <property type="molecule type" value="Genomic_DNA"/>
</dbReference>
<dbReference type="Pfam" id="PF11209">
    <property type="entry name" value="LmeA"/>
    <property type="match status" value="1"/>
</dbReference>
<dbReference type="InterPro" id="IPR021373">
    <property type="entry name" value="DUF2993"/>
</dbReference>
<proteinExistence type="predicted"/>
<reference evidence="1" key="1">
    <citation type="submission" date="2020-02" db="EMBL/GenBank/DDBJ databases">
        <authorList>
            <person name="Meier V. D."/>
        </authorList>
    </citation>
    <scope>NUCLEOTIDE SEQUENCE</scope>
    <source>
        <strain evidence="1">AVDCRST_MAG94</strain>
    </source>
</reference>